<dbReference type="OrthoDB" id="333239at2759"/>
<evidence type="ECO:0000256" key="8">
    <source>
        <dbReference type="SAM" id="MobiDB-lite"/>
    </source>
</evidence>
<feature type="compositionally biased region" description="Basic and acidic residues" evidence="8">
    <location>
        <begin position="382"/>
        <end position="403"/>
    </location>
</feature>
<dbReference type="GO" id="GO:0043161">
    <property type="term" value="P:proteasome-mediated ubiquitin-dependent protein catabolic process"/>
    <property type="evidence" value="ECO:0007669"/>
    <property type="project" value="InterPro"/>
</dbReference>
<dbReference type="InterPro" id="IPR001394">
    <property type="entry name" value="Peptidase_C19_UCH"/>
</dbReference>
<dbReference type="FunFam" id="3.90.70.10:FF:000032">
    <property type="entry name" value="Ubiquitin carboxyl-terminal hydrolase 14"/>
    <property type="match status" value="1"/>
</dbReference>
<sequence length="491" mass="55750">MEHPLHLQSRMKIIVKWGREKLEVDADTDEPPLVFKSQLFALTGVMPARQKVMIKGKILGDDSWSRFHLTEGAQIMMMGSAEAVPEAPKERTQFIEDMTEAQASAALNLPVGLKNLGNTCYMNATLQCFRVIPELKEALFKFQGGAQSLVPSEAGASTITGAVRDLYRMMESESSKRVGSVIPLYMIQALHTVMPQFSTRDDHGQWMQQDANECWTELLRKFQTQLKVEGSEASPASSVVTQFMEGRFHVTMKNLETEEEPVSESSEKFLQLSCFLSQEVKYVQLGIKGKLTEEIEKLSGVLGRNARYEKKALIDRLPGYLCIQMVRFFYKEKDKVNAKILKDVKFPINLDMFDMCTPELQQKFLPMRDAFKNEEERKLEALRLSKTEDSTKEEKKKPDKEARYAPFSFEDDPGSNNSGFYELQAVLTHKGRSSNSGHYVAWVCVGEDHWAMCDDDEVHPVTSEDVAKLSGGGDWHCAYLLLYGPRRLKLH</sequence>
<dbReference type="Gene3D" id="3.90.70.10">
    <property type="entry name" value="Cysteine proteinases"/>
    <property type="match status" value="1"/>
</dbReference>
<dbReference type="PROSITE" id="PS00972">
    <property type="entry name" value="USP_1"/>
    <property type="match status" value="1"/>
</dbReference>
<accession>A0A0N4V4B8</accession>
<evidence type="ECO:0000259" key="10">
    <source>
        <dbReference type="PROSITE" id="PS50235"/>
    </source>
</evidence>
<comment type="similarity">
    <text evidence="2">Belongs to the peptidase C19 family. USP14/UBP6 subfamily.</text>
</comment>
<keyword evidence="12" id="KW-1185">Reference proteome</keyword>
<comment type="catalytic activity">
    <reaction evidence="1 7">
        <text>Thiol-dependent hydrolysis of ester, thioester, amide, peptide and isopeptide bonds formed by the C-terminal Gly of ubiquitin (a 76-residue protein attached to proteins as an intracellular targeting signal).</text>
        <dbReference type="EC" id="3.4.19.12"/>
    </reaction>
</comment>
<keyword evidence="3 7" id="KW-0645">Protease</keyword>
<dbReference type="PROSITE" id="PS50235">
    <property type="entry name" value="USP_3"/>
    <property type="match status" value="1"/>
</dbReference>
<dbReference type="EC" id="3.4.19.12" evidence="7"/>
<dbReference type="Proteomes" id="UP000274131">
    <property type="component" value="Unassembled WGS sequence"/>
</dbReference>
<dbReference type="GO" id="GO:0061136">
    <property type="term" value="P:regulation of proteasomal protein catabolic process"/>
    <property type="evidence" value="ECO:0007669"/>
    <property type="project" value="TreeGrafter"/>
</dbReference>
<dbReference type="InterPro" id="IPR000626">
    <property type="entry name" value="Ubiquitin-like_dom"/>
</dbReference>
<feature type="region of interest" description="Disordered" evidence="8">
    <location>
        <begin position="382"/>
        <end position="411"/>
    </location>
</feature>
<reference evidence="11 12" key="2">
    <citation type="submission" date="2018-10" db="EMBL/GenBank/DDBJ databases">
        <authorList>
            <consortium name="Pathogen Informatics"/>
        </authorList>
    </citation>
    <scope>NUCLEOTIDE SEQUENCE [LARGE SCALE GENOMIC DNA]</scope>
</reference>
<evidence type="ECO:0000256" key="4">
    <source>
        <dbReference type="ARBA" id="ARBA00022786"/>
    </source>
</evidence>
<dbReference type="SUPFAM" id="SSF54001">
    <property type="entry name" value="Cysteine proteinases"/>
    <property type="match status" value="1"/>
</dbReference>
<dbReference type="PANTHER" id="PTHR43982:SF1">
    <property type="entry name" value="UBIQUITIN CARBOXYL-TERMINAL HYDROLASE 14"/>
    <property type="match status" value="1"/>
</dbReference>
<evidence type="ECO:0000313" key="13">
    <source>
        <dbReference type="WBParaSite" id="EVEC_0000496401-mRNA-1"/>
    </source>
</evidence>
<keyword evidence="4 7" id="KW-0833">Ubl conjugation pathway</keyword>
<gene>
    <name evidence="11" type="ORF">EVEC_LOCUS4648</name>
</gene>
<dbReference type="GO" id="GO:0004843">
    <property type="term" value="F:cysteine-type deubiquitinase activity"/>
    <property type="evidence" value="ECO:0007669"/>
    <property type="project" value="UniProtKB-UniRule"/>
</dbReference>
<protein>
    <recommendedName>
        <fullName evidence="7">Ubiquitin carboxyl-terminal hydrolase</fullName>
        <ecNumber evidence="7">3.4.19.12</ecNumber>
    </recommendedName>
</protein>
<organism evidence="13">
    <name type="scientific">Enterobius vermicularis</name>
    <name type="common">Human pinworm</name>
    <dbReference type="NCBI Taxonomy" id="51028"/>
    <lineage>
        <taxon>Eukaryota</taxon>
        <taxon>Metazoa</taxon>
        <taxon>Ecdysozoa</taxon>
        <taxon>Nematoda</taxon>
        <taxon>Chromadorea</taxon>
        <taxon>Rhabditida</taxon>
        <taxon>Spirurina</taxon>
        <taxon>Oxyuridomorpha</taxon>
        <taxon>Oxyuroidea</taxon>
        <taxon>Oxyuridae</taxon>
        <taxon>Enterobius</taxon>
    </lineage>
</organism>
<feature type="domain" description="Ubiquitin-like" evidence="9">
    <location>
        <begin position="11"/>
        <end position="78"/>
    </location>
</feature>
<dbReference type="PANTHER" id="PTHR43982">
    <property type="entry name" value="UBIQUITIN CARBOXYL-TERMINAL HYDROLASE"/>
    <property type="match status" value="1"/>
</dbReference>
<dbReference type="InterPro" id="IPR038765">
    <property type="entry name" value="Papain-like_cys_pep_sf"/>
</dbReference>
<dbReference type="Gene3D" id="3.10.20.90">
    <property type="entry name" value="Phosphatidylinositol 3-kinase Catalytic Subunit, Chain A, domain 1"/>
    <property type="match status" value="1"/>
</dbReference>
<feature type="domain" description="USP" evidence="10">
    <location>
        <begin position="111"/>
        <end position="486"/>
    </location>
</feature>
<keyword evidence="5 7" id="KW-0378">Hydrolase</keyword>
<dbReference type="GO" id="GO:0070628">
    <property type="term" value="F:proteasome binding"/>
    <property type="evidence" value="ECO:0007669"/>
    <property type="project" value="TreeGrafter"/>
</dbReference>
<evidence type="ECO:0000256" key="7">
    <source>
        <dbReference type="RuleBase" id="RU366025"/>
    </source>
</evidence>
<evidence type="ECO:0000256" key="2">
    <source>
        <dbReference type="ARBA" id="ARBA00008739"/>
    </source>
</evidence>
<dbReference type="SMART" id="SM00213">
    <property type="entry name" value="UBQ"/>
    <property type="match status" value="1"/>
</dbReference>
<proteinExistence type="inferred from homology"/>
<dbReference type="WBParaSite" id="EVEC_0000496401-mRNA-1">
    <property type="protein sequence ID" value="EVEC_0000496401-mRNA-1"/>
    <property type="gene ID" value="EVEC_0000496401"/>
</dbReference>
<evidence type="ECO:0000256" key="3">
    <source>
        <dbReference type="ARBA" id="ARBA00022670"/>
    </source>
</evidence>
<dbReference type="EMBL" id="UXUI01007917">
    <property type="protein sequence ID" value="VDD89897.1"/>
    <property type="molecule type" value="Genomic_DNA"/>
</dbReference>
<dbReference type="InterPro" id="IPR029071">
    <property type="entry name" value="Ubiquitin-like_domsf"/>
</dbReference>
<dbReference type="PROSITE" id="PS00973">
    <property type="entry name" value="USP_2"/>
    <property type="match status" value="1"/>
</dbReference>
<dbReference type="PROSITE" id="PS50053">
    <property type="entry name" value="UBIQUITIN_2"/>
    <property type="match status" value="1"/>
</dbReference>
<evidence type="ECO:0000313" key="12">
    <source>
        <dbReference type="Proteomes" id="UP000274131"/>
    </source>
</evidence>
<dbReference type="InterPro" id="IPR028889">
    <property type="entry name" value="USP"/>
</dbReference>
<evidence type="ECO:0000256" key="6">
    <source>
        <dbReference type="ARBA" id="ARBA00022807"/>
    </source>
</evidence>
<evidence type="ECO:0000313" key="11">
    <source>
        <dbReference type="EMBL" id="VDD89897.1"/>
    </source>
</evidence>
<dbReference type="CDD" id="cd16104">
    <property type="entry name" value="Ubl_USP14_like"/>
    <property type="match status" value="1"/>
</dbReference>
<dbReference type="AlphaFoldDB" id="A0A0N4V4B8"/>
<reference evidence="13" key="1">
    <citation type="submission" date="2017-02" db="UniProtKB">
        <authorList>
            <consortium name="WormBaseParasite"/>
        </authorList>
    </citation>
    <scope>IDENTIFICATION</scope>
</reference>
<keyword evidence="6 7" id="KW-0788">Thiol protease</keyword>
<dbReference type="SUPFAM" id="SSF54236">
    <property type="entry name" value="Ubiquitin-like"/>
    <property type="match status" value="1"/>
</dbReference>
<evidence type="ECO:0000256" key="5">
    <source>
        <dbReference type="ARBA" id="ARBA00022801"/>
    </source>
</evidence>
<dbReference type="Pfam" id="PF00443">
    <property type="entry name" value="UCH"/>
    <property type="match status" value="1"/>
</dbReference>
<evidence type="ECO:0000259" key="9">
    <source>
        <dbReference type="PROSITE" id="PS50053"/>
    </source>
</evidence>
<name>A0A0N4V4B8_ENTVE</name>
<evidence type="ECO:0000256" key="1">
    <source>
        <dbReference type="ARBA" id="ARBA00000707"/>
    </source>
</evidence>
<dbReference type="GO" id="GO:0016579">
    <property type="term" value="P:protein deubiquitination"/>
    <property type="evidence" value="ECO:0007669"/>
    <property type="project" value="InterPro"/>
</dbReference>
<dbReference type="STRING" id="51028.A0A0N4V4B8"/>
<dbReference type="InterPro" id="IPR044635">
    <property type="entry name" value="UBP14-like"/>
</dbReference>
<dbReference type="InterPro" id="IPR018200">
    <property type="entry name" value="USP_CS"/>
</dbReference>